<feature type="compositionally biased region" description="Polar residues" evidence="4">
    <location>
        <begin position="206"/>
        <end position="215"/>
    </location>
</feature>
<feature type="domain" description="DOCKER" evidence="6">
    <location>
        <begin position="1989"/>
        <end position="2715"/>
    </location>
</feature>
<dbReference type="Proteomes" id="UP000006671">
    <property type="component" value="Unassembled WGS sequence"/>
</dbReference>
<organism evidence="8">
    <name type="scientific">Naegleria gruberi</name>
    <name type="common">Amoeba</name>
    <dbReference type="NCBI Taxonomy" id="5762"/>
    <lineage>
        <taxon>Eukaryota</taxon>
        <taxon>Discoba</taxon>
        <taxon>Heterolobosea</taxon>
        <taxon>Tetramitia</taxon>
        <taxon>Eutetramitia</taxon>
        <taxon>Vahlkampfiidae</taxon>
        <taxon>Naegleria</taxon>
    </lineage>
</organism>
<evidence type="ECO:0000313" key="8">
    <source>
        <dbReference type="Proteomes" id="UP000006671"/>
    </source>
</evidence>
<dbReference type="GO" id="GO:0005085">
    <property type="term" value="F:guanyl-nucleotide exchange factor activity"/>
    <property type="evidence" value="ECO:0007669"/>
    <property type="project" value="UniProtKB-KW"/>
</dbReference>
<keyword evidence="8" id="KW-1185">Reference proteome</keyword>
<dbReference type="OMA" id="LNERCFR"/>
<dbReference type="RefSeq" id="XP_002672113.1">
    <property type="nucleotide sequence ID" value="XM_002672067.1"/>
</dbReference>
<dbReference type="Gene3D" id="1.25.40.410">
    <property type="match status" value="1"/>
</dbReference>
<keyword evidence="1" id="KW-0344">Guanine-nucleotide releasing factor</keyword>
<dbReference type="InterPro" id="IPR046769">
    <property type="entry name" value="DOCKER_Lobe_A"/>
</dbReference>
<keyword evidence="3" id="KW-0175">Coiled coil</keyword>
<feature type="compositionally biased region" description="Basic and acidic residues" evidence="4">
    <location>
        <begin position="1620"/>
        <end position="1631"/>
    </location>
</feature>
<dbReference type="InterPro" id="IPR027357">
    <property type="entry name" value="DOCKER_dom"/>
</dbReference>
<accession>D2VV30</accession>
<feature type="region of interest" description="Disordered" evidence="4">
    <location>
        <begin position="2390"/>
        <end position="2425"/>
    </location>
</feature>
<dbReference type="Pfam" id="PF20421">
    <property type="entry name" value="DHR-2_Lobe_C"/>
    <property type="match status" value="1"/>
</dbReference>
<proteinExistence type="inferred from homology"/>
<reference evidence="7 8" key="1">
    <citation type="journal article" date="2010" name="Cell">
        <title>The genome of Naegleria gruberi illuminates early eukaryotic versatility.</title>
        <authorList>
            <person name="Fritz-Laylin L.K."/>
            <person name="Prochnik S.E."/>
            <person name="Ginger M.L."/>
            <person name="Dacks J.B."/>
            <person name="Carpenter M.L."/>
            <person name="Field M.C."/>
            <person name="Kuo A."/>
            <person name="Paredez A."/>
            <person name="Chapman J."/>
            <person name="Pham J."/>
            <person name="Shu S."/>
            <person name="Neupane R."/>
            <person name="Cipriano M."/>
            <person name="Mancuso J."/>
            <person name="Tu H."/>
            <person name="Salamov A."/>
            <person name="Lindquist E."/>
            <person name="Shapiro H."/>
            <person name="Lucas S."/>
            <person name="Grigoriev I.V."/>
            <person name="Cande W.Z."/>
            <person name="Fulton C."/>
            <person name="Rokhsar D.S."/>
            <person name="Dawson S.C."/>
        </authorList>
    </citation>
    <scope>NUCLEOTIDE SEQUENCE [LARGE SCALE GENOMIC DNA]</scope>
    <source>
        <strain evidence="7 8">NEG-M</strain>
    </source>
</reference>
<feature type="compositionally biased region" description="Polar residues" evidence="4">
    <location>
        <begin position="1610"/>
        <end position="1619"/>
    </location>
</feature>
<feature type="region of interest" description="Disordered" evidence="4">
    <location>
        <begin position="203"/>
        <end position="298"/>
    </location>
</feature>
<dbReference type="InterPro" id="IPR026791">
    <property type="entry name" value="DOCK"/>
</dbReference>
<evidence type="ECO:0000313" key="7">
    <source>
        <dbReference type="EMBL" id="EFC39369.1"/>
    </source>
</evidence>
<evidence type="ECO:0000259" key="6">
    <source>
        <dbReference type="PROSITE" id="PS51651"/>
    </source>
</evidence>
<dbReference type="VEuPathDB" id="AmoebaDB:NAEGRDRAFT_81327"/>
<protein>
    <submittedName>
        <fullName evidence="7">Dedicator of cytokinesis</fullName>
    </submittedName>
</protein>
<dbReference type="InterPro" id="IPR027007">
    <property type="entry name" value="C2_DOCK-type_domain"/>
</dbReference>
<feature type="compositionally biased region" description="Low complexity" evidence="4">
    <location>
        <begin position="250"/>
        <end position="265"/>
    </location>
</feature>
<dbReference type="PROSITE" id="PS51651">
    <property type="entry name" value="DOCKER"/>
    <property type="match status" value="1"/>
</dbReference>
<dbReference type="PANTHER" id="PTHR23317:SF76">
    <property type="entry name" value="LD20667P"/>
    <property type="match status" value="1"/>
</dbReference>
<dbReference type="CDD" id="cd08679">
    <property type="entry name" value="C2_DOCK180_related"/>
    <property type="match status" value="1"/>
</dbReference>
<dbReference type="Gene3D" id="2.60.40.150">
    <property type="entry name" value="C2 domain"/>
    <property type="match status" value="1"/>
</dbReference>
<dbReference type="PANTHER" id="PTHR23317">
    <property type="entry name" value="DEDICATOR OF CYTOKINESIS DOCK"/>
    <property type="match status" value="1"/>
</dbReference>
<dbReference type="KEGG" id="ngr:NAEGRDRAFT_81327"/>
<dbReference type="GeneID" id="8853569"/>
<evidence type="ECO:0000259" key="5">
    <source>
        <dbReference type="PROSITE" id="PS51650"/>
    </source>
</evidence>
<feature type="compositionally biased region" description="Polar residues" evidence="4">
    <location>
        <begin position="276"/>
        <end position="291"/>
    </location>
</feature>
<feature type="compositionally biased region" description="Low complexity" evidence="4">
    <location>
        <begin position="2343"/>
        <end position="2358"/>
    </location>
</feature>
<dbReference type="InterPro" id="IPR043161">
    <property type="entry name" value="DOCK_C_lobe_A"/>
</dbReference>
<evidence type="ECO:0000256" key="3">
    <source>
        <dbReference type="SAM" id="Coils"/>
    </source>
</evidence>
<feature type="compositionally biased region" description="Polar residues" evidence="4">
    <location>
        <begin position="2307"/>
        <end position="2317"/>
    </location>
</feature>
<dbReference type="eggNOG" id="KOG1997">
    <property type="taxonomic scope" value="Eukaryota"/>
</dbReference>
<feature type="domain" description="C2 DOCK-type" evidence="5">
    <location>
        <begin position="778"/>
        <end position="979"/>
    </location>
</feature>
<gene>
    <name evidence="7" type="ORF">NAEGRDRAFT_81327</name>
</gene>
<dbReference type="Pfam" id="PF14429">
    <property type="entry name" value="DOCK-C2"/>
    <property type="match status" value="1"/>
</dbReference>
<dbReference type="GO" id="GO:0007264">
    <property type="term" value="P:small GTPase-mediated signal transduction"/>
    <property type="evidence" value="ECO:0007669"/>
    <property type="project" value="InterPro"/>
</dbReference>
<dbReference type="InterPro" id="IPR035892">
    <property type="entry name" value="C2_domain_sf"/>
</dbReference>
<name>D2VV30_NAEGR</name>
<feature type="compositionally biased region" description="Low complexity" evidence="4">
    <location>
        <begin position="2394"/>
        <end position="2411"/>
    </location>
</feature>
<dbReference type="InParanoid" id="D2VV30"/>
<dbReference type="Gene3D" id="1.20.58.740">
    <property type="match status" value="1"/>
</dbReference>
<feature type="compositionally biased region" description="Polar residues" evidence="4">
    <location>
        <begin position="2331"/>
        <end position="2342"/>
    </location>
</feature>
<feature type="region of interest" description="Disordered" evidence="4">
    <location>
        <begin position="2307"/>
        <end position="2367"/>
    </location>
</feature>
<dbReference type="InterPro" id="IPR043162">
    <property type="entry name" value="DOCK_C_lobe_C"/>
</dbReference>
<dbReference type="EMBL" id="GG738900">
    <property type="protein sequence ID" value="EFC39369.1"/>
    <property type="molecule type" value="Genomic_DNA"/>
</dbReference>
<evidence type="ECO:0000256" key="1">
    <source>
        <dbReference type="ARBA" id="ARBA00022658"/>
    </source>
</evidence>
<feature type="coiled-coil region" evidence="3">
    <location>
        <begin position="1430"/>
        <end position="1471"/>
    </location>
</feature>
<dbReference type="InterPro" id="IPR046773">
    <property type="entry name" value="DOCKER_Lobe_C"/>
</dbReference>
<evidence type="ECO:0000256" key="2">
    <source>
        <dbReference type="PROSITE-ProRule" id="PRU00983"/>
    </source>
</evidence>
<feature type="region of interest" description="Disordered" evidence="4">
    <location>
        <begin position="1600"/>
        <end position="1658"/>
    </location>
</feature>
<dbReference type="PROSITE" id="PS51650">
    <property type="entry name" value="C2_DOCK"/>
    <property type="match status" value="1"/>
</dbReference>
<evidence type="ECO:0000256" key="4">
    <source>
        <dbReference type="SAM" id="MobiDB-lite"/>
    </source>
</evidence>
<feature type="compositionally biased region" description="Polar residues" evidence="4">
    <location>
        <begin position="1646"/>
        <end position="1658"/>
    </location>
</feature>
<sequence length="2853" mass="326079">MDSARSTPHVNIARLGHHQKDTHSQFNDITVSDEGTTAEDTLSVNGVPMNVDEIFHVYSVENNPTISMTGYADTYMSSFSNIKNSTSEDKNLFGLQCLPNIFQPLYYKDNDNSAYGFSEIKKVPLLSQLSEQEVSDLPVHARKTIKNKYESPFLVLLSNSKKQHHLSRSTLKKFSVSQTKKQLIEDTKWRMFEDAMLSKEVRFHNDPNTSSSNPVSDYILPSGKNDKTRNRSDSGGLLTLKTLSDFGGKPSTSPSTSPTVGSPLTLESMFKRKQSDYASSPNTDDTSSLSSMKGYDSSSEEEESFQIANFSPRIIQEIPHGFLATRLDLLKDYMKESCEENTNVSLKKNVAEYKVWKKEHSLLEFLSDDLMNTHELKTKLFPFMYAPNENLKDGSSDILLQNFYVNKQDVDNRAKLIIDIEKFKLDFVEEHLNGVPLENFYASLTLYSVKLTESQNPSISAVKRYSETFSFNLSSSSNNSKRALFYLSSQNLPNSTAPNTEKVFVLVRIFRNFKGTYAEHFNELYIKGKNTPKSSSDKPFNVNDSKDYKAIKAVKPAFFESLKDVYSAFAWSIVELNPMLNSLPALQFPSLYMNGEGLSNDFYVKNIYCIPDKLVGNVSDDKLFEVYFANGLNLIPNVAEVSAGESGISGGLSTSEKTLVVNSGKDIIKQLSKTMLRSIPSKLTFKLMLLPPSKSNQTLRASLFENEKQYQYVQRKYLPENNMLVIQKESVTDQVEKKKKNRDDSKETLQADLPVTEMEQFYSSNTMPESTTRQTNLRNELYIYPQSANFSKFAVKNKNIQITVSYNDTDQNFSLNNMEQRNKGLFYKPFTSNNSSDRINEGECVSVALKNEKPEFSDEIKCIIPCRYPTEDEDCRQHLVFKFYNVSHKETIQKKASDVELSQSRTLIGVSFLKVYKKVTTTIDKRKIILKDLINGDFELPVYPVLNIPNANYLRLCDQIMDPSLVHIKPSATFKVKIIPYSFILPNIALTFPYSTSNIINLFLLKFFRLVNNTVSVTPTFEEIADVYKTLIQTYEYEKQVVSNTIWFEMHALYLPMILNTCFDWIIDTFGKDKNYTTELWKIILFFIEKYNQHSASSSTVLKIYQKYHFRFSKSGDDVIFKLISSFIDSIKIENSKLSPKGNVFEELFLRNNQTIFGLFLKSIVCSMSYNTVEPFQVDNEFDNLHIMTKSSLNAIEQFTVMVLEMVERVSFKNEKHTILKSFLKSFAAFYSHLIAIYSIKAEKRFELAGLISKQEIIQYLLKFIESMGYLPSLYKLKNNDNDSKKSKEISTLVSESQLLMISELLLHFPSFELSLPPPISLLDSIIAQSQNAEAPISNFRDIHHFVFSSFAEYFVRTIYLAEEKEVRLKAILLFKEYVEKISRESSTVQLSEESQPDEQKAEVRSRIFTSQLLLEFFAKHMIEIFPEWKRNAESNQKKITTAIEELRRKISQVERDILAAQDSLNQAKQNKTKKSTEPEKKLNHLDVQLTTLKQLLLTKEKQLLEEFETTKTEKRMLLSVFVQITTNCDENSLRSLWKIKPASEDSNMYHDDGLHFSSKLLMIFQMCVQSFEYGGYSPLYHYFDRLYQKLPQNQTVKHSTPLNEKFSPAKSNPSISRSASDRKKGDDKPLTKMSLDGPMDVDSPVRSSPSQGANSGISKSDYIEKKITIERLISNETSSTIFQLFLKFMEDNAEFIQNIVRPGAYIDPKHLPPILENIVRTLLNLLRSNLSECLTISVLLYLRHVLSQHPFTAIFYNPQSEYGLLFSEELLRLSHSKLGSIRKHAAACFYLWIRFCFEENKGMTVPQIMVTLSLSRRLQSYTKITHNFLSDNTIGDESFDDSEGINALAHIEECIKLLPYFAIKDEAAPGSKFFKIRNKYGAQKGDVTDREVQAEDNNGKQKGERFHTAMVFFKKIENKADQKKFGQKVLEVLDQFHDLLSDLSKKLLSLVQDTMSIRATMIKRKQSETSTVTYDPFKTEELLYRISDNYSKLPELRLAWLEQLASYHKGLAQYEESAHCYLRILSLVFDYLDHQATKKFTPNSIKTETSVLEILPLSQFYSISPMLIEFKVNQTGIQTQSLLGGGNSKYDYMSDQSIVNYILKTIDSLELAECFEHCIMLYKLLIPIFESKYANFTQLHIIYDRLTQLYKKCSSFQSTSNSKVPTSPSDNETTNALSLSNISSLSASKTTENETDSRVYSFYYRVKFVGRAFGELDGKVYIYKMPKLFKLFKMKNKMLEIYGKDVEVVSKDEAGVVTADDELSTGSESNKKVIQINHVKPFLPTVDQMKILRKKFDDLNRLSNISTSVNSAPSTRGSDRNYKTILKKSPMTSSTSKLPTMSSDSLSPRNRSNSNSQPPLPTLRSNIKFKSDENLSVYNMEGVASPLSPRDGILSPSSPSKVSIPKLNLSKNKKENSGNQSESNQNAFQDMERFLYDKILSLNYFITRDSEFQRNMNLNHFFYEYSVAAKGADITQTYKKKILITTEEYFPNVMTRLEVAEEKEFTLSPIENSIEMIDTQVKKLETAMNSVLSTALGDVANYSVLGNMFNHSVHTSSHSNNTGTPGYNKRHSIKGGSNLVINLNMTNSLGTVPYFNDLNINPHTVSTLQMILQGSVQARVGEGPKKVVEIFLNREFRERWKVQQGNSDLITKLNERCFRFLLLCDRGVKLHSLIIHSQTPTATNNKDRILHAELEKGFHEVKSLFEAYLEIPTVRTFVPVVNGSIVPERVTNMKKGQETVETFITVTVQDVLNYPDLFYKHNNISYNTLQNLKLGKQQLTDPFKQISTPSESPRNADLLNAIRNNNRLSIPSTKMKEYLEQLSIPSGRSLNLDSDNHLVHDLLLRQSSADLQ</sequence>
<comment type="similarity">
    <text evidence="2">Belongs to the DOCK family.</text>
</comment>
<dbReference type="Pfam" id="PF06920">
    <property type="entry name" value="DHR-2_Lobe_A"/>
    <property type="match status" value="1"/>
</dbReference>
<dbReference type="OrthoDB" id="47328at2759"/>